<dbReference type="EMBL" id="JAGXOE010000090">
    <property type="protein sequence ID" value="MBS4103916.1"/>
    <property type="molecule type" value="Genomic_DNA"/>
</dbReference>
<reference evidence="1 2" key="1">
    <citation type="submission" date="2021-04" db="EMBL/GenBank/DDBJ databases">
        <title>Whole genome sequence analysis of a thiophenic sulfur metabolizing bacteria.</title>
        <authorList>
            <person name="Akhtar N."/>
            <person name="Akram J."/>
            <person name="Aslam A."/>
        </authorList>
    </citation>
    <scope>NUCLEOTIDE SEQUENCE [LARGE SCALE GENOMIC DNA]</scope>
    <source>
        <strain evidence="1 2">3OW</strain>
    </source>
</reference>
<evidence type="ECO:0000313" key="1">
    <source>
        <dbReference type="EMBL" id="MBS4103916.1"/>
    </source>
</evidence>
<keyword evidence="2" id="KW-1185">Reference proteome</keyword>
<gene>
    <name evidence="1" type="ORF">KFZ73_22060</name>
</gene>
<comment type="caution">
    <text evidence="1">The sequence shown here is derived from an EMBL/GenBank/DDBJ whole genome shotgun (WGS) entry which is preliminary data.</text>
</comment>
<protein>
    <submittedName>
        <fullName evidence="1">Uncharacterized protein</fullName>
    </submittedName>
</protein>
<dbReference type="RefSeq" id="WP_212555090.1">
    <property type="nucleotide sequence ID" value="NZ_JAGXOE010000090.1"/>
</dbReference>
<dbReference type="Proteomes" id="UP000676853">
    <property type="component" value="Unassembled WGS sequence"/>
</dbReference>
<sequence>MPNVALPYKIPAASRIVASPWLLAIGQAELGELPNEIPEWDYNTDLQISRRVRLDLPAIYSDAELPPSTPLHTTVVWESSGSRQRRRAFQTLVDGQDEIDIDCTLYGSEIGGTLTIRTIVCLAESRSLPVAPFTAHLAGSVLWDESTTVRLEDDAPQFPVTIIDFALTNLPEQSTWFVQIAGDLDSAAMGSLLLCINQSNGAVATAFENASTASADQLATIRSIHADVARQLVEHALSDADFDHDVDYPDESLGRMLQSLVQRLFPDQDVQDLRVRRNTLPTLFSAEVQGAVHNIGGRA</sequence>
<organism evidence="1 2">
    <name type="scientific">Tsukamurella paurometabola</name>
    <name type="common">Corynebacterium paurometabolum</name>
    <dbReference type="NCBI Taxonomy" id="2061"/>
    <lineage>
        <taxon>Bacteria</taxon>
        <taxon>Bacillati</taxon>
        <taxon>Actinomycetota</taxon>
        <taxon>Actinomycetes</taxon>
        <taxon>Mycobacteriales</taxon>
        <taxon>Tsukamurellaceae</taxon>
        <taxon>Tsukamurella</taxon>
    </lineage>
</organism>
<evidence type="ECO:0000313" key="2">
    <source>
        <dbReference type="Proteomes" id="UP000676853"/>
    </source>
</evidence>
<accession>A0ABS5NI03</accession>
<proteinExistence type="predicted"/>
<name>A0ABS5NI03_TSUPA</name>